<feature type="transmembrane region" description="Helical" evidence="7">
    <location>
        <begin position="156"/>
        <end position="174"/>
    </location>
</feature>
<dbReference type="Pfam" id="PF00953">
    <property type="entry name" value="Glycos_transf_4"/>
    <property type="match status" value="1"/>
</dbReference>
<organism evidence="8 9">
    <name type="scientific">Vulcanisaeta distributa (strain DSM 14429 / JCM 11212 / NBRC 100878 / IC-017)</name>
    <dbReference type="NCBI Taxonomy" id="572478"/>
    <lineage>
        <taxon>Archaea</taxon>
        <taxon>Thermoproteota</taxon>
        <taxon>Thermoprotei</taxon>
        <taxon>Thermoproteales</taxon>
        <taxon>Thermoproteaceae</taxon>
        <taxon>Vulcanisaeta</taxon>
    </lineage>
</organism>
<dbReference type="STRING" id="572478.Vdis_2497"/>
<feature type="transmembrane region" description="Helical" evidence="7">
    <location>
        <begin position="130"/>
        <end position="149"/>
    </location>
</feature>
<feature type="transmembrane region" description="Helical" evidence="7">
    <location>
        <begin position="180"/>
        <end position="198"/>
    </location>
</feature>
<dbReference type="KEGG" id="vdi:Vdis_2497"/>
<feature type="transmembrane region" description="Helical" evidence="7">
    <location>
        <begin position="73"/>
        <end position="89"/>
    </location>
</feature>
<evidence type="ECO:0000256" key="1">
    <source>
        <dbReference type="ARBA" id="ARBA00004651"/>
    </source>
</evidence>
<evidence type="ECO:0000313" key="8">
    <source>
        <dbReference type="EMBL" id="ADN51862.1"/>
    </source>
</evidence>
<dbReference type="InterPro" id="IPR000715">
    <property type="entry name" value="Glycosyl_transferase_4"/>
</dbReference>
<accession>E1QS30</accession>
<evidence type="ECO:0000256" key="4">
    <source>
        <dbReference type="ARBA" id="ARBA00022692"/>
    </source>
</evidence>
<gene>
    <name evidence="8" type="ordered locus">Vdis_2497</name>
</gene>
<keyword evidence="9" id="KW-1185">Reference proteome</keyword>
<evidence type="ECO:0000256" key="2">
    <source>
        <dbReference type="ARBA" id="ARBA00022475"/>
    </source>
</evidence>
<dbReference type="GeneID" id="9753457"/>
<evidence type="ECO:0000256" key="7">
    <source>
        <dbReference type="SAM" id="Phobius"/>
    </source>
</evidence>
<sequence>MIISINYVLIAVVSFVISLITVYAISRLRNPKLLAPDVHKPYKVLVPKIGGVSVLTATGVITLIAYLINDARLLALGLVTLTVGLIGLVDDLRGLPVSVRVFLPLVPSLIIPVVVHGYIYILLIGHVHNFFVVAFLSMLAVTVMANAVNMLDVMNGIVPVSTLMIITVSGLISYMAGFDYALPATLILVLTVLPLAVFNWYPAKVFNGNVGSYALGAMIGAFMVLYNAGTQGVISALPYIINGFLIVITARGFKPRENLKRPVIVNDGVIHANKVPGSPITLVKLMVMRRPKTEREVVRDILILFLITSLASLSLLAFIT</sequence>
<feature type="transmembrane region" description="Helical" evidence="7">
    <location>
        <begin position="210"/>
        <end position="228"/>
    </location>
</feature>
<dbReference type="EMBL" id="CP002100">
    <property type="protein sequence ID" value="ADN51862.1"/>
    <property type="molecule type" value="Genomic_DNA"/>
</dbReference>
<feature type="transmembrane region" description="Helical" evidence="7">
    <location>
        <begin position="234"/>
        <end position="253"/>
    </location>
</feature>
<feature type="transmembrane region" description="Helical" evidence="7">
    <location>
        <begin position="101"/>
        <end position="124"/>
    </location>
</feature>
<protein>
    <submittedName>
        <fullName evidence="8">Glycosyl transferase, family 4, conserved region</fullName>
    </submittedName>
</protein>
<dbReference type="AlphaFoldDB" id="E1QS30"/>
<evidence type="ECO:0000256" key="5">
    <source>
        <dbReference type="ARBA" id="ARBA00022989"/>
    </source>
</evidence>
<feature type="transmembrane region" description="Helical" evidence="7">
    <location>
        <begin position="297"/>
        <end position="319"/>
    </location>
</feature>
<dbReference type="GO" id="GO:0044038">
    <property type="term" value="P:cell wall macromolecule biosynthetic process"/>
    <property type="evidence" value="ECO:0007669"/>
    <property type="project" value="TreeGrafter"/>
</dbReference>
<evidence type="ECO:0000256" key="3">
    <source>
        <dbReference type="ARBA" id="ARBA00022679"/>
    </source>
</evidence>
<reference evidence="9" key="2">
    <citation type="journal article" date="2010" name="Stand. Genomic Sci.">
        <title>Complete genome sequence of Vulcanisaeta distributa type strain (IC-017T).</title>
        <authorList>
            <person name="Mavromatis K."/>
            <person name="Sikorski J."/>
            <person name="Pabst E."/>
            <person name="Teshima H."/>
            <person name="Lapidus A."/>
            <person name="Lucas S."/>
            <person name="Nolan M."/>
            <person name="Glavina Del Rio T."/>
            <person name="Cheng J."/>
            <person name="Bruce D."/>
            <person name="Goodwin L."/>
            <person name="Pitluck S."/>
            <person name="Liolios K."/>
            <person name="Ivanova N."/>
            <person name="Mikhailova N."/>
            <person name="Pati A."/>
            <person name="Chen A."/>
            <person name="Palaniappan K."/>
            <person name="Land M."/>
            <person name="Hauser L."/>
            <person name="Chang Y."/>
            <person name="Jeffries C."/>
            <person name="Rohde M."/>
            <person name="Spring S."/>
            <person name="Goker M."/>
            <person name="Wirth R."/>
            <person name="Woyke T."/>
            <person name="Bristow J."/>
            <person name="Eisen J."/>
            <person name="Markowitz V."/>
            <person name="Hugenholtz P."/>
            <person name="Klenk H."/>
            <person name="Kyrpides N."/>
        </authorList>
    </citation>
    <scope>NUCLEOTIDE SEQUENCE [LARGE SCALE GENOMIC DNA]</scope>
    <source>
        <strain evidence="9">DSM 14429 / JCM 11212 / NBRC 100878 / IC-017</strain>
    </source>
</reference>
<evidence type="ECO:0000256" key="6">
    <source>
        <dbReference type="ARBA" id="ARBA00023136"/>
    </source>
</evidence>
<feature type="transmembrane region" description="Helical" evidence="7">
    <location>
        <begin position="6"/>
        <end position="25"/>
    </location>
</feature>
<feature type="transmembrane region" description="Helical" evidence="7">
    <location>
        <begin position="45"/>
        <end position="67"/>
    </location>
</feature>
<dbReference type="eggNOG" id="arCOG03199">
    <property type="taxonomic scope" value="Archaea"/>
</dbReference>
<keyword evidence="2" id="KW-1003">Cell membrane</keyword>
<dbReference type="GO" id="GO:0005886">
    <property type="term" value="C:plasma membrane"/>
    <property type="evidence" value="ECO:0007669"/>
    <property type="project" value="UniProtKB-SubCell"/>
</dbReference>
<dbReference type="PANTHER" id="PTHR22926:SF3">
    <property type="entry name" value="UNDECAPRENYL-PHOSPHATE ALPHA-N-ACETYLGLUCOSAMINYL 1-PHOSPHATE TRANSFERASE"/>
    <property type="match status" value="1"/>
</dbReference>
<dbReference type="OrthoDB" id="34534at2157"/>
<dbReference type="PANTHER" id="PTHR22926">
    <property type="entry name" value="PHOSPHO-N-ACETYLMURAMOYL-PENTAPEPTIDE-TRANSFERASE"/>
    <property type="match status" value="1"/>
</dbReference>
<comment type="subcellular location">
    <subcellularLocation>
        <location evidence="1">Cell membrane</location>
        <topology evidence="1">Multi-pass membrane protein</topology>
    </subcellularLocation>
</comment>
<dbReference type="GO" id="GO:0016780">
    <property type="term" value="F:phosphotransferase activity, for other substituted phosphate groups"/>
    <property type="evidence" value="ECO:0007669"/>
    <property type="project" value="InterPro"/>
</dbReference>
<dbReference type="HOGENOM" id="CLU_023982_4_1_2"/>
<evidence type="ECO:0000313" key="9">
    <source>
        <dbReference type="Proteomes" id="UP000006681"/>
    </source>
</evidence>
<keyword evidence="6 7" id="KW-0472">Membrane</keyword>
<dbReference type="RefSeq" id="WP_013337587.1">
    <property type="nucleotide sequence ID" value="NC_014537.1"/>
</dbReference>
<name>E1QS30_VULDI</name>
<reference evidence="8 9" key="1">
    <citation type="journal article" date="2010" name="Stand. Genomic Sci.">
        <title>Complete genome sequence of Vulcanisaeta distributa type strain (IC-017).</title>
        <authorList>
            <person name="Mavromatis K."/>
            <person name="Sikorski J."/>
            <person name="Pabst E."/>
            <person name="Teshima H."/>
            <person name="Lapidus A."/>
            <person name="Lucas S."/>
            <person name="Nolan M."/>
            <person name="Glavina Del Rio T."/>
            <person name="Cheng J.F."/>
            <person name="Bruce D."/>
            <person name="Goodwin L."/>
            <person name="Pitluck S."/>
            <person name="Liolios K."/>
            <person name="Ivanova N."/>
            <person name="Mikhailova N."/>
            <person name="Pati A."/>
            <person name="Chen A."/>
            <person name="Palaniappan K."/>
            <person name="Land M."/>
            <person name="Hauser L."/>
            <person name="Chang Y.J."/>
            <person name="Jeffries C.D."/>
            <person name="Rohde M."/>
            <person name="Spring S."/>
            <person name="Goker M."/>
            <person name="Wirth R."/>
            <person name="Woyke T."/>
            <person name="Bristow J."/>
            <person name="Eisen J.A."/>
            <person name="Markowitz V."/>
            <person name="Hugenholtz P."/>
            <person name="Klenk H.P."/>
            <person name="Kyrpides N.C."/>
        </authorList>
    </citation>
    <scope>NUCLEOTIDE SEQUENCE [LARGE SCALE GENOMIC DNA]</scope>
    <source>
        <strain evidence="9">DSM 14429 / JCM 11212 / NBRC 100878 / IC-017</strain>
    </source>
</reference>
<keyword evidence="5 7" id="KW-1133">Transmembrane helix</keyword>
<keyword evidence="4 7" id="KW-0812">Transmembrane</keyword>
<dbReference type="GO" id="GO:0071555">
    <property type="term" value="P:cell wall organization"/>
    <property type="evidence" value="ECO:0007669"/>
    <property type="project" value="TreeGrafter"/>
</dbReference>
<keyword evidence="3 8" id="KW-0808">Transferase</keyword>
<dbReference type="Proteomes" id="UP000006681">
    <property type="component" value="Chromosome"/>
</dbReference>
<proteinExistence type="predicted"/>